<evidence type="ECO:0000259" key="1">
    <source>
        <dbReference type="Pfam" id="PF00626"/>
    </source>
</evidence>
<sequence length="107" mass="12181">MMKTMLLILLAFSGYLELLVITTKQFKSMLYASSLNTYECFLLQSSSLVFIWHGKQSTHEQQNLAAKIVEFLKPRATVKHTKEGTESSAFWLSIGEKQDYTSNKLAP</sequence>
<dbReference type="GO" id="GO:0051015">
    <property type="term" value="F:actin filament binding"/>
    <property type="evidence" value="ECO:0007669"/>
    <property type="project" value="InterPro"/>
</dbReference>
<dbReference type="AlphaFoldDB" id="A0A494GA17"/>
<proteinExistence type="predicted"/>
<dbReference type="Pfam" id="PF00626">
    <property type="entry name" value="Gelsolin"/>
    <property type="match status" value="1"/>
</dbReference>
<dbReference type="InterPro" id="IPR007123">
    <property type="entry name" value="Gelsolin-like_dom"/>
</dbReference>
<dbReference type="EnsemblPlants" id="Solyc00g147570.3.1">
    <property type="protein sequence ID" value="Solyc00g147570.3.1"/>
    <property type="gene ID" value="Solyc00g147570.3"/>
</dbReference>
<evidence type="ECO:0000313" key="3">
    <source>
        <dbReference type="Proteomes" id="UP000004994"/>
    </source>
</evidence>
<reference evidence="2" key="1">
    <citation type="journal article" date="2012" name="Nature">
        <title>The tomato genome sequence provides insights into fleshy fruit evolution.</title>
        <authorList>
            <consortium name="Tomato Genome Consortium"/>
        </authorList>
    </citation>
    <scope>NUCLEOTIDE SEQUENCE [LARGE SCALE GENOMIC DNA]</scope>
    <source>
        <strain evidence="2">cv. Heinz 1706</strain>
    </source>
</reference>
<accession>A0A494GA17</accession>
<dbReference type="PANTHER" id="PTHR11977">
    <property type="entry name" value="VILLIN"/>
    <property type="match status" value="1"/>
</dbReference>
<dbReference type="PRINTS" id="PR00597">
    <property type="entry name" value="GELSOLIN"/>
</dbReference>
<dbReference type="SUPFAM" id="SSF55753">
    <property type="entry name" value="Actin depolymerizing proteins"/>
    <property type="match status" value="1"/>
</dbReference>
<dbReference type="InterPro" id="IPR007122">
    <property type="entry name" value="Villin/Gelsolin"/>
</dbReference>
<reference evidence="2" key="2">
    <citation type="submission" date="2019-04" db="UniProtKB">
        <authorList>
            <consortium name="EnsemblPlants"/>
        </authorList>
    </citation>
    <scope>IDENTIFICATION</scope>
    <source>
        <strain evidence="2">cv. Heinz 1706</strain>
    </source>
</reference>
<dbReference type="STRING" id="4081.A0A494GA17"/>
<dbReference type="Proteomes" id="UP000004994">
    <property type="component" value="Unassembled WGS sequence"/>
</dbReference>
<name>A0A494GA17_SOLLC</name>
<dbReference type="SMART" id="SM00262">
    <property type="entry name" value="GEL"/>
    <property type="match status" value="1"/>
</dbReference>
<dbReference type="Gramene" id="Solyc00g147570.3.1">
    <property type="protein sequence ID" value="Solyc00g147570.3.1"/>
    <property type="gene ID" value="Solyc00g147570.3"/>
</dbReference>
<dbReference type="Gene3D" id="3.40.20.10">
    <property type="entry name" value="Severin"/>
    <property type="match status" value="1"/>
</dbReference>
<dbReference type="InterPro" id="IPR029006">
    <property type="entry name" value="ADF-H/Gelsolin-like_dom_sf"/>
</dbReference>
<dbReference type="InParanoid" id="A0A494GA17"/>
<evidence type="ECO:0000313" key="2">
    <source>
        <dbReference type="EnsemblPlants" id="Solyc00g147570.3.1"/>
    </source>
</evidence>
<protein>
    <recommendedName>
        <fullName evidence="1">Gelsolin-like domain-containing protein</fullName>
    </recommendedName>
</protein>
<organism evidence="2">
    <name type="scientific">Solanum lycopersicum</name>
    <name type="common">Tomato</name>
    <name type="synonym">Lycopersicon esculentum</name>
    <dbReference type="NCBI Taxonomy" id="4081"/>
    <lineage>
        <taxon>Eukaryota</taxon>
        <taxon>Viridiplantae</taxon>
        <taxon>Streptophyta</taxon>
        <taxon>Embryophyta</taxon>
        <taxon>Tracheophyta</taxon>
        <taxon>Spermatophyta</taxon>
        <taxon>Magnoliopsida</taxon>
        <taxon>eudicotyledons</taxon>
        <taxon>Gunneridae</taxon>
        <taxon>Pentapetalae</taxon>
        <taxon>asterids</taxon>
        <taxon>lamiids</taxon>
        <taxon>Solanales</taxon>
        <taxon>Solanaceae</taxon>
        <taxon>Solanoideae</taxon>
        <taxon>Solaneae</taxon>
        <taxon>Solanum</taxon>
        <taxon>Solanum subgen. Lycopersicon</taxon>
    </lineage>
</organism>
<feature type="domain" description="Gelsolin-like" evidence="1">
    <location>
        <begin position="32"/>
        <end position="91"/>
    </location>
</feature>
<dbReference type="PANTHER" id="PTHR11977:SF118">
    <property type="entry name" value="GELSOLIN-LIKE DOMAIN-CONTAINING PROTEIN"/>
    <property type="match status" value="1"/>
</dbReference>
<keyword evidence="3" id="KW-1185">Reference proteome</keyword>